<dbReference type="Proteomes" id="UP000295701">
    <property type="component" value="Unassembled WGS sequence"/>
</dbReference>
<feature type="compositionally biased region" description="Low complexity" evidence="1">
    <location>
        <begin position="123"/>
        <end position="135"/>
    </location>
</feature>
<dbReference type="EMBL" id="SNAA01000009">
    <property type="protein sequence ID" value="TDL79585.1"/>
    <property type="molecule type" value="Genomic_DNA"/>
</dbReference>
<dbReference type="Gene3D" id="3.20.20.370">
    <property type="entry name" value="Glycoside hydrolase/deacetylase"/>
    <property type="match status" value="1"/>
</dbReference>
<dbReference type="InterPro" id="IPR011330">
    <property type="entry name" value="Glyco_hydro/deAcase_b/a-brl"/>
</dbReference>
<name>A0A4R6A9L5_9RHOB</name>
<evidence type="ECO:0000313" key="3">
    <source>
        <dbReference type="Proteomes" id="UP000295701"/>
    </source>
</evidence>
<feature type="compositionally biased region" description="Low complexity" evidence="1">
    <location>
        <begin position="212"/>
        <end position="222"/>
    </location>
</feature>
<dbReference type="RefSeq" id="WP_133396889.1">
    <property type="nucleotide sequence ID" value="NZ_SNAA01000009.1"/>
</dbReference>
<feature type="region of interest" description="Disordered" evidence="1">
    <location>
        <begin position="33"/>
        <end position="323"/>
    </location>
</feature>
<accession>A0A4R6A9L5</accession>
<dbReference type="Pfam" id="PF04748">
    <property type="entry name" value="Polysacc_deac_2"/>
    <property type="match status" value="1"/>
</dbReference>
<evidence type="ECO:0000313" key="2">
    <source>
        <dbReference type="EMBL" id="TDL79585.1"/>
    </source>
</evidence>
<evidence type="ECO:0000256" key="1">
    <source>
        <dbReference type="SAM" id="MobiDB-lite"/>
    </source>
</evidence>
<evidence type="ECO:0008006" key="4">
    <source>
        <dbReference type="Google" id="ProtNLM"/>
    </source>
</evidence>
<comment type="caution">
    <text evidence="2">The sequence shown here is derived from an EMBL/GenBank/DDBJ whole genome shotgun (WGS) entry which is preliminary data.</text>
</comment>
<dbReference type="SUPFAM" id="SSF88713">
    <property type="entry name" value="Glycoside hydrolase/deacetylase"/>
    <property type="match status" value="1"/>
</dbReference>
<feature type="compositionally biased region" description="Pro residues" evidence="1">
    <location>
        <begin position="201"/>
        <end position="211"/>
    </location>
</feature>
<dbReference type="GO" id="GO:0005975">
    <property type="term" value="P:carbohydrate metabolic process"/>
    <property type="evidence" value="ECO:0007669"/>
    <property type="project" value="InterPro"/>
</dbReference>
<gene>
    <name evidence="2" type="ORF">E2L08_09795</name>
</gene>
<feature type="compositionally biased region" description="Low complexity" evidence="1">
    <location>
        <begin position="37"/>
        <end position="75"/>
    </location>
</feature>
<dbReference type="OrthoDB" id="7658418at2"/>
<keyword evidence="3" id="KW-1185">Reference proteome</keyword>
<proteinExistence type="predicted"/>
<reference evidence="2 3" key="1">
    <citation type="submission" date="2019-03" db="EMBL/GenBank/DDBJ databases">
        <title>Primorskyibacter sp. SS33 isolated from sediments.</title>
        <authorList>
            <person name="Xunke S."/>
        </authorList>
    </citation>
    <scope>NUCLEOTIDE SEQUENCE [LARGE SCALE GENOMIC DNA]</scope>
    <source>
        <strain evidence="2 3">SS33</strain>
    </source>
</reference>
<feature type="compositionally biased region" description="Low complexity" evidence="1">
    <location>
        <begin position="258"/>
        <end position="272"/>
    </location>
</feature>
<dbReference type="AlphaFoldDB" id="A0A4R6A9L5"/>
<feature type="compositionally biased region" description="Acidic residues" evidence="1">
    <location>
        <begin position="76"/>
        <end position="122"/>
    </location>
</feature>
<protein>
    <recommendedName>
        <fullName evidence="4">Divergent polysaccharide deacetylase</fullName>
    </recommendedName>
</protein>
<organism evidence="2 3">
    <name type="scientific">Palleronia sediminis</name>
    <dbReference type="NCBI Taxonomy" id="2547833"/>
    <lineage>
        <taxon>Bacteria</taxon>
        <taxon>Pseudomonadati</taxon>
        <taxon>Pseudomonadota</taxon>
        <taxon>Alphaproteobacteria</taxon>
        <taxon>Rhodobacterales</taxon>
        <taxon>Roseobacteraceae</taxon>
        <taxon>Palleronia</taxon>
    </lineage>
</organism>
<dbReference type="InterPro" id="IPR006837">
    <property type="entry name" value="Divergent_DAC"/>
</dbReference>
<sequence length="585" mass="57586">MNGLVYGLIWGIAVTGVALVVATQIVPERALNAPRTASDAPAPDEAAEASEAGAGIDATPEGAAGPAPETLPEPGAESEPETAAEPAAEAEPEPAVEPEPEAAIEPAAEPEPEPAVEPEPEAAAEPAAETLSEPTPEARPGPAPSAEAVILEGGTAPEIDELPRPGRAGNATARQDGSAARIVPPDAPADMPGTGAEPPAAMQPPERPAAPRPAGDDAAAETAEPEGAEATSGGDVGAVSHTDGAVEEAGEPLGDTAGPGAPVEAADAPAEPVAEDAADLVDTAPDPAPGAASTPGDDAPAAEDMPRASATAEAPEAGSDPDRAAAILPPEQLRPGARVVSDRLPQIGAAPQDGAPVEDAPEAPEATGIALIDHAAGFDAPAGAALMAVILVDRPGAAIPRGLPVTLALPPGDGAAARAQDWRDAGGEVAAMPDLPRGATPQDVEVALAGALDLVPGAATVLPAPEGWPQGAALTQAITVLARTGHGLVGRGQGLDAALRIAAQSDVPHARLFRVVDGEGRDARAIGRFLDQAAFEARRTGSVVVLARAEPETLDALDRWIGSSGAEGVTLAPVSAVIARGAGGD</sequence>